<keyword evidence="1" id="KW-0812">Transmembrane</keyword>
<dbReference type="RefSeq" id="WP_316513744.1">
    <property type="nucleotide sequence ID" value="NZ_OY726395.1"/>
</dbReference>
<evidence type="ECO:0000313" key="3">
    <source>
        <dbReference type="Proteomes" id="UP001190466"/>
    </source>
</evidence>
<evidence type="ECO:0000256" key="1">
    <source>
        <dbReference type="SAM" id="Phobius"/>
    </source>
</evidence>
<keyword evidence="1" id="KW-0472">Membrane</keyword>
<feature type="transmembrane region" description="Helical" evidence="1">
    <location>
        <begin position="45"/>
        <end position="68"/>
    </location>
</feature>
<feature type="transmembrane region" description="Helical" evidence="1">
    <location>
        <begin position="12"/>
        <end position="33"/>
    </location>
</feature>
<keyword evidence="3" id="KW-1185">Reference proteome</keyword>
<protein>
    <submittedName>
        <fullName evidence="2">PLDc N-terminal domain-containing protein</fullName>
    </submittedName>
</protein>
<keyword evidence="1" id="KW-1133">Transmembrane helix</keyword>
<evidence type="ECO:0000313" key="2">
    <source>
        <dbReference type="EMBL" id="CAJ1578889.1"/>
    </source>
</evidence>
<organism evidence="2 3">
    <name type="scientific">[Mycobacterium] wendilense</name>
    <dbReference type="NCBI Taxonomy" id="3064284"/>
    <lineage>
        <taxon>Bacteria</taxon>
        <taxon>Bacillati</taxon>
        <taxon>Actinomycetota</taxon>
        <taxon>Actinomycetes</taxon>
        <taxon>Mycobacteriales</taxon>
        <taxon>Mycobacteriaceae</taxon>
        <taxon>Mycolicibacter</taxon>
    </lineage>
</organism>
<name>A0ABM9M8D1_9MYCO</name>
<dbReference type="Proteomes" id="UP001190466">
    <property type="component" value="Chromosome"/>
</dbReference>
<proteinExistence type="predicted"/>
<gene>
    <name evidence="2" type="ORF">MU0050_000232</name>
</gene>
<sequence length="130" mass="14954">MDFDWDSFWGLIWYSLVIFAFIAYLLILFNIIVDLFWRDHKTSGWLKAIWVVFLIVFPYLTALVYLIARGRGMAERAREAAQSAQRQTDEYIRQAAGRSPAQEIADAKNLLETGTITQAEFDTLKAKALS</sequence>
<accession>A0ABM9M8D1</accession>
<reference evidence="2 3" key="1">
    <citation type="submission" date="2023-08" db="EMBL/GenBank/DDBJ databases">
        <authorList>
            <person name="Folkvardsen B D."/>
            <person name="Norman A."/>
        </authorList>
    </citation>
    <scope>NUCLEOTIDE SEQUENCE [LARGE SCALE GENOMIC DNA]</scope>
    <source>
        <strain evidence="2 3">Mu0050</strain>
    </source>
</reference>
<dbReference type="EMBL" id="OY726395">
    <property type="protein sequence ID" value="CAJ1578889.1"/>
    <property type="molecule type" value="Genomic_DNA"/>
</dbReference>